<evidence type="ECO:0000256" key="2">
    <source>
        <dbReference type="SAM" id="MobiDB-lite"/>
    </source>
</evidence>
<dbReference type="InterPro" id="IPR020837">
    <property type="entry name" value="Fibrinogen_CS"/>
</dbReference>
<evidence type="ECO:0000259" key="4">
    <source>
        <dbReference type="PROSITE" id="PS51406"/>
    </source>
</evidence>
<dbReference type="PROSITE" id="PS00514">
    <property type="entry name" value="FIBRINOGEN_C_1"/>
    <property type="match status" value="1"/>
</dbReference>
<dbReference type="Gene3D" id="3.90.215.10">
    <property type="entry name" value="Gamma Fibrinogen, chain A, domain 1"/>
    <property type="match status" value="1"/>
</dbReference>
<dbReference type="Pfam" id="PF00147">
    <property type="entry name" value="Fibrinogen_C"/>
    <property type="match status" value="1"/>
</dbReference>
<dbReference type="KEGG" id="aqu:109584213"/>
<name>A0AAN0JF83_AMPQE</name>
<dbReference type="GeneID" id="109584213"/>
<keyword evidence="3" id="KW-0732">Signal</keyword>
<evidence type="ECO:0000256" key="3">
    <source>
        <dbReference type="SAM" id="SignalP"/>
    </source>
</evidence>
<evidence type="ECO:0000313" key="5">
    <source>
        <dbReference type="EnsemblMetazoa" id="XP_019855432.1"/>
    </source>
</evidence>
<dbReference type="FunFam" id="3.90.215.10:FF:000001">
    <property type="entry name" value="Tenascin isoform 1"/>
    <property type="match status" value="1"/>
</dbReference>
<feature type="region of interest" description="Disordered" evidence="2">
    <location>
        <begin position="25"/>
        <end position="44"/>
    </location>
</feature>
<dbReference type="Proteomes" id="UP000007879">
    <property type="component" value="Unassembled WGS sequence"/>
</dbReference>
<organism evidence="5 6">
    <name type="scientific">Amphimedon queenslandica</name>
    <name type="common">Sponge</name>
    <dbReference type="NCBI Taxonomy" id="400682"/>
    <lineage>
        <taxon>Eukaryota</taxon>
        <taxon>Metazoa</taxon>
        <taxon>Porifera</taxon>
        <taxon>Demospongiae</taxon>
        <taxon>Heteroscleromorpha</taxon>
        <taxon>Haplosclerida</taxon>
        <taxon>Niphatidae</taxon>
        <taxon>Amphimedon</taxon>
    </lineage>
</organism>
<dbReference type="GO" id="GO:0005615">
    <property type="term" value="C:extracellular space"/>
    <property type="evidence" value="ECO:0007669"/>
    <property type="project" value="TreeGrafter"/>
</dbReference>
<evidence type="ECO:0000313" key="6">
    <source>
        <dbReference type="Proteomes" id="UP000007879"/>
    </source>
</evidence>
<dbReference type="SUPFAM" id="SSF56496">
    <property type="entry name" value="Fibrinogen C-terminal domain-like"/>
    <property type="match status" value="1"/>
</dbReference>
<feature type="chain" id="PRO_5042964805" description="Fibrinogen C-terminal domain-containing protein" evidence="3">
    <location>
        <begin position="21"/>
        <end position="281"/>
    </location>
</feature>
<reference evidence="6" key="1">
    <citation type="journal article" date="2010" name="Nature">
        <title>The Amphimedon queenslandica genome and the evolution of animal complexity.</title>
        <authorList>
            <person name="Srivastava M."/>
            <person name="Simakov O."/>
            <person name="Chapman J."/>
            <person name="Fahey B."/>
            <person name="Gauthier M.E."/>
            <person name="Mitros T."/>
            <person name="Richards G.S."/>
            <person name="Conaco C."/>
            <person name="Dacre M."/>
            <person name="Hellsten U."/>
            <person name="Larroux C."/>
            <person name="Putnam N.H."/>
            <person name="Stanke M."/>
            <person name="Adamska M."/>
            <person name="Darling A."/>
            <person name="Degnan S.M."/>
            <person name="Oakley T.H."/>
            <person name="Plachetzki D.C."/>
            <person name="Zhai Y."/>
            <person name="Adamski M."/>
            <person name="Calcino A."/>
            <person name="Cummins S.F."/>
            <person name="Goodstein D.M."/>
            <person name="Harris C."/>
            <person name="Jackson D.J."/>
            <person name="Leys S.P."/>
            <person name="Shu S."/>
            <person name="Woodcroft B.J."/>
            <person name="Vervoort M."/>
            <person name="Kosik K.S."/>
            <person name="Manning G."/>
            <person name="Degnan B.M."/>
            <person name="Rokhsar D.S."/>
        </authorList>
    </citation>
    <scope>NUCLEOTIDE SEQUENCE [LARGE SCALE GENOMIC DNA]</scope>
</reference>
<feature type="compositionally biased region" description="Low complexity" evidence="2">
    <location>
        <begin position="29"/>
        <end position="42"/>
    </location>
</feature>
<dbReference type="CDD" id="cd00087">
    <property type="entry name" value="FReD"/>
    <property type="match status" value="1"/>
</dbReference>
<protein>
    <recommendedName>
        <fullName evidence="4">Fibrinogen C-terminal domain-containing protein</fullName>
    </recommendedName>
</protein>
<dbReference type="RefSeq" id="XP_019855432.1">
    <property type="nucleotide sequence ID" value="XM_019999873.1"/>
</dbReference>
<keyword evidence="6" id="KW-1185">Reference proteome</keyword>
<evidence type="ECO:0000256" key="1">
    <source>
        <dbReference type="ARBA" id="ARBA00023157"/>
    </source>
</evidence>
<dbReference type="InterPro" id="IPR050373">
    <property type="entry name" value="Fibrinogen_C-term_domain"/>
</dbReference>
<dbReference type="InterPro" id="IPR036056">
    <property type="entry name" value="Fibrinogen-like_C"/>
</dbReference>
<dbReference type="EnsemblMetazoa" id="XM_019999873.1">
    <property type="protein sequence ID" value="XP_019855432.1"/>
    <property type="gene ID" value="LOC109584213"/>
</dbReference>
<dbReference type="PANTHER" id="PTHR19143">
    <property type="entry name" value="FIBRINOGEN/TENASCIN/ANGIOPOEITIN"/>
    <property type="match status" value="1"/>
</dbReference>
<accession>A0AAN0JF83</accession>
<proteinExistence type="predicted"/>
<sequence>MSLFWYSMMAVVLIINAVNGNCPEDDDTSSSFPSPTSSSLIPSPTPGPVTYQFFSSSNTSVNAQPVCVMPVDCKAWKDLGITKNGVYPIKPDNGAAFQVYCDMETDGGGWIIFQRRKDGSVDFNRNWVDYEYGFGDLAGEFWLGLSKIHRLTKEGSNTLRVDLGDFDANTAYAKFSSFNIGGSTTKYVLSVGGYSGTAGNSLIDHNGRKFSARDNDNDNNSGNCARDIYPGGWWFNSCFVAHLNGVYHQNPSISYAKGVVWYNWKGWYYSLKFTEMKTRAN</sequence>
<dbReference type="PROSITE" id="PS51406">
    <property type="entry name" value="FIBRINOGEN_C_2"/>
    <property type="match status" value="1"/>
</dbReference>
<dbReference type="InterPro" id="IPR002181">
    <property type="entry name" value="Fibrinogen_a/b/g_C_dom"/>
</dbReference>
<dbReference type="AlphaFoldDB" id="A0AAN0JF83"/>
<dbReference type="InterPro" id="IPR014716">
    <property type="entry name" value="Fibrinogen_a/b/g_C_1"/>
</dbReference>
<feature type="signal peptide" evidence="3">
    <location>
        <begin position="1"/>
        <end position="20"/>
    </location>
</feature>
<keyword evidence="1" id="KW-1015">Disulfide bond</keyword>
<reference evidence="5" key="2">
    <citation type="submission" date="2024-06" db="UniProtKB">
        <authorList>
            <consortium name="EnsemblMetazoa"/>
        </authorList>
    </citation>
    <scope>IDENTIFICATION</scope>
</reference>
<dbReference type="SMART" id="SM00186">
    <property type="entry name" value="FBG"/>
    <property type="match status" value="1"/>
</dbReference>
<feature type="domain" description="Fibrinogen C-terminal" evidence="4">
    <location>
        <begin position="64"/>
        <end position="281"/>
    </location>
</feature>
<dbReference type="NCBIfam" id="NF040941">
    <property type="entry name" value="GGGWT_bact"/>
    <property type="match status" value="1"/>
</dbReference>